<keyword evidence="1" id="KW-1133">Transmembrane helix</keyword>
<name>A0A1N6CNB2_9SPHN</name>
<dbReference type="Gene3D" id="1.10.287.110">
    <property type="entry name" value="DnaJ domain"/>
    <property type="match status" value="1"/>
</dbReference>
<evidence type="ECO:0000313" key="4">
    <source>
        <dbReference type="Proteomes" id="UP000185192"/>
    </source>
</evidence>
<organism evidence="3 4">
    <name type="scientific">Parasphingorhabdus marina DSM 22363</name>
    <dbReference type="NCBI Taxonomy" id="1123272"/>
    <lineage>
        <taxon>Bacteria</taxon>
        <taxon>Pseudomonadati</taxon>
        <taxon>Pseudomonadota</taxon>
        <taxon>Alphaproteobacteria</taxon>
        <taxon>Sphingomonadales</taxon>
        <taxon>Sphingomonadaceae</taxon>
        <taxon>Parasphingorhabdus</taxon>
    </lineage>
</organism>
<evidence type="ECO:0000256" key="1">
    <source>
        <dbReference type="SAM" id="Phobius"/>
    </source>
</evidence>
<keyword evidence="1" id="KW-0812">Transmembrane</keyword>
<feature type="transmembrane region" description="Helical" evidence="1">
    <location>
        <begin position="45"/>
        <end position="67"/>
    </location>
</feature>
<dbReference type="CDD" id="cd06257">
    <property type="entry name" value="DnaJ"/>
    <property type="match status" value="1"/>
</dbReference>
<dbReference type="SMART" id="SM00271">
    <property type="entry name" value="DnaJ"/>
    <property type="match status" value="1"/>
</dbReference>
<keyword evidence="4" id="KW-1185">Reference proteome</keyword>
<protein>
    <recommendedName>
        <fullName evidence="2">J domain-containing protein</fullName>
    </recommendedName>
</protein>
<evidence type="ECO:0000313" key="3">
    <source>
        <dbReference type="EMBL" id="SIN60070.1"/>
    </source>
</evidence>
<dbReference type="Proteomes" id="UP000185192">
    <property type="component" value="Unassembled WGS sequence"/>
</dbReference>
<gene>
    <name evidence="3" type="ORF">SAMN02745824_0575</name>
</gene>
<dbReference type="SUPFAM" id="SSF46565">
    <property type="entry name" value="Chaperone J-domain"/>
    <property type="match status" value="1"/>
</dbReference>
<evidence type="ECO:0000259" key="2">
    <source>
        <dbReference type="PROSITE" id="PS50076"/>
    </source>
</evidence>
<dbReference type="InterPro" id="IPR001623">
    <property type="entry name" value="DnaJ_domain"/>
</dbReference>
<proteinExistence type="predicted"/>
<keyword evidence="1" id="KW-0472">Membrane</keyword>
<dbReference type="EMBL" id="FSQW01000001">
    <property type="protein sequence ID" value="SIN60070.1"/>
    <property type="molecule type" value="Genomic_DNA"/>
</dbReference>
<dbReference type="InterPro" id="IPR036869">
    <property type="entry name" value="J_dom_sf"/>
</dbReference>
<reference evidence="4" key="1">
    <citation type="submission" date="2016-11" db="EMBL/GenBank/DDBJ databases">
        <authorList>
            <person name="Varghese N."/>
            <person name="Submissions S."/>
        </authorList>
    </citation>
    <scope>NUCLEOTIDE SEQUENCE [LARGE SCALE GENOMIC DNA]</scope>
    <source>
        <strain evidence="4">DSM 22363</strain>
    </source>
</reference>
<dbReference type="OrthoDB" id="9811070at2"/>
<feature type="domain" description="J" evidence="2">
    <location>
        <begin position="86"/>
        <end position="139"/>
    </location>
</feature>
<dbReference type="STRING" id="1123272.SAMN02745824_0575"/>
<accession>A0A1N6CNB2</accession>
<dbReference type="RefSeq" id="WP_074203632.1">
    <property type="nucleotide sequence ID" value="NZ_FSQW01000001.1"/>
</dbReference>
<dbReference type="PROSITE" id="PS50076">
    <property type="entry name" value="DNAJ_2"/>
    <property type="match status" value="1"/>
</dbReference>
<dbReference type="AlphaFoldDB" id="A0A1N6CNB2"/>
<sequence length="140" mass="15476">MTTMLIITAAIIGALVLSGKARNMTANQWFALAVALLGVNFLRGGSWIIGTALIGGAAFLSGWRILIPARDEPEKKRKPRNFELDRARSLLGVDDKADRTAINNAWRDRLAEHHPDRGGDEEMARMINRARDILLDELDG</sequence>